<dbReference type="InParanoid" id="K4AN42"/>
<sequence>MRIKRTHHLIVIYIIIKMKTRDNTLLDVHSAVLALPFTYLDNR</sequence>
<dbReference type="HOGENOM" id="CLU_3243161_0_0_1"/>
<dbReference type="Gramene" id="KQK91972">
    <property type="protein sequence ID" value="KQK91972"/>
    <property type="gene ID" value="SETIT_040339mg"/>
</dbReference>
<dbReference type="EMBL" id="AGNK02006085">
    <property type="status" value="NOT_ANNOTATED_CDS"/>
    <property type="molecule type" value="Genomic_DNA"/>
</dbReference>
<evidence type="ECO:0000313" key="1">
    <source>
        <dbReference type="EnsemblPlants" id="KQK91972"/>
    </source>
</evidence>
<dbReference type="AlphaFoldDB" id="K4AN42"/>
<dbReference type="EnsemblPlants" id="KQK91972">
    <property type="protein sequence ID" value="KQK91972"/>
    <property type="gene ID" value="SETIT_040339mg"/>
</dbReference>
<dbReference type="Proteomes" id="UP000004995">
    <property type="component" value="Unassembled WGS sequence"/>
</dbReference>
<reference evidence="1" key="2">
    <citation type="submission" date="2018-08" db="UniProtKB">
        <authorList>
            <consortium name="EnsemblPlants"/>
        </authorList>
    </citation>
    <scope>IDENTIFICATION</scope>
    <source>
        <strain evidence="1">Yugu1</strain>
    </source>
</reference>
<keyword evidence="2" id="KW-1185">Reference proteome</keyword>
<accession>K4AN42</accession>
<evidence type="ECO:0000313" key="2">
    <source>
        <dbReference type="Proteomes" id="UP000004995"/>
    </source>
</evidence>
<proteinExistence type="predicted"/>
<name>K4AN42_SETIT</name>
<organism evidence="1 2">
    <name type="scientific">Setaria italica</name>
    <name type="common">Foxtail millet</name>
    <name type="synonym">Panicum italicum</name>
    <dbReference type="NCBI Taxonomy" id="4555"/>
    <lineage>
        <taxon>Eukaryota</taxon>
        <taxon>Viridiplantae</taxon>
        <taxon>Streptophyta</taxon>
        <taxon>Embryophyta</taxon>
        <taxon>Tracheophyta</taxon>
        <taxon>Spermatophyta</taxon>
        <taxon>Magnoliopsida</taxon>
        <taxon>Liliopsida</taxon>
        <taxon>Poales</taxon>
        <taxon>Poaceae</taxon>
        <taxon>PACMAD clade</taxon>
        <taxon>Panicoideae</taxon>
        <taxon>Panicodae</taxon>
        <taxon>Paniceae</taxon>
        <taxon>Cenchrinae</taxon>
        <taxon>Setaria</taxon>
    </lineage>
</organism>
<protein>
    <submittedName>
        <fullName evidence="1">Uncharacterized protein</fullName>
    </submittedName>
</protein>
<reference evidence="2" key="1">
    <citation type="journal article" date="2012" name="Nat. Biotechnol.">
        <title>Reference genome sequence of the model plant Setaria.</title>
        <authorList>
            <person name="Bennetzen J.L."/>
            <person name="Schmutz J."/>
            <person name="Wang H."/>
            <person name="Percifield R."/>
            <person name="Hawkins J."/>
            <person name="Pontaroli A.C."/>
            <person name="Estep M."/>
            <person name="Feng L."/>
            <person name="Vaughn J.N."/>
            <person name="Grimwood J."/>
            <person name="Jenkins J."/>
            <person name="Barry K."/>
            <person name="Lindquist E."/>
            <person name="Hellsten U."/>
            <person name="Deshpande S."/>
            <person name="Wang X."/>
            <person name="Wu X."/>
            <person name="Mitros T."/>
            <person name="Triplett J."/>
            <person name="Yang X."/>
            <person name="Ye C.Y."/>
            <person name="Mauro-Herrera M."/>
            <person name="Wang L."/>
            <person name="Li P."/>
            <person name="Sharma M."/>
            <person name="Sharma R."/>
            <person name="Ronald P.C."/>
            <person name="Panaud O."/>
            <person name="Kellogg E.A."/>
            <person name="Brutnell T.P."/>
            <person name="Doust A.N."/>
            <person name="Tuskan G.A."/>
            <person name="Rokhsar D."/>
            <person name="Devos K.M."/>
        </authorList>
    </citation>
    <scope>NUCLEOTIDE SEQUENCE [LARGE SCALE GENOMIC DNA]</scope>
    <source>
        <strain evidence="2">cv. Yugu1</strain>
    </source>
</reference>